<keyword evidence="1" id="KW-0175">Coiled coil</keyword>
<sequence length="749" mass="84091">MNLDPLRSTTSSCCYETKRDFEVLSVRVRGGRNRDVAFYRCRNSFTSISEAREKRRMSWTNRMARHGSERSLHTLHSINPVRSSRTVPLITNSNGNNDNNNSNSMRNHSTSCTISPIGKTVPDNTDIETILDDSSDILSTSSNAITDPSSSSNTMVIGSSSSPWDSRIPRPSPSSSLRRSSSMRVRGERLPPASHHHPRPTSTSSASTTSGGATTTSTLLGQHHQHHYRHNRHNHLLQQQHQQYPDHRIFPVITENGTDSPRQRSLSLSLTPARPRAGYAASGTTPGADDSDAESVRSYGSACSTASACDHASFALNGTTWSGRSRKYVVHCSNHTGDNEQYLTPTQRAARQVRKFQALLKEARKEIEDKNREIVRLTKEVVELRLYKASLNSPDERTDSSDALTVRENNPFSPESPCKDLLEDGSFEKVTSPETPDKRVQSDVPSSLADSGHFEDGSVHSKDSVCLPETVPEPSVDPPSNVEPKDGSRSVSVVDSPERDEERRRLVDHYESRIEEMHRRHIDEMQELKQKHNDKVESLLNQLSEVNTRYCEVRPSVDAAEARARELEAELEAVKKELDKQRALTTEQEEKDKQMYLKVHGKDQGAAHTEQTEKIPEHAPQKPSKVTVIGLQQELTVTKAELEKIKDTSYSPEPHISADRSQNLLSAQEAVSLWVLGTRKAMYRSIVEAKYKKDELDVVITLQFLKSAFYYFLTDKENHRGHLNAIESILGFTEVEKHNIEKIYGSARK</sequence>
<accession>A0AAD9RJH4</accession>
<dbReference type="InterPro" id="IPR000237">
    <property type="entry name" value="GRIP_dom"/>
</dbReference>
<dbReference type="AlphaFoldDB" id="A0AAD9RJH4"/>
<feature type="compositionally biased region" description="Polar residues" evidence="2">
    <location>
        <begin position="401"/>
        <end position="413"/>
    </location>
</feature>
<keyword evidence="5" id="KW-1185">Reference proteome</keyword>
<feature type="region of interest" description="Disordered" evidence="2">
    <location>
        <begin position="393"/>
        <end position="504"/>
    </location>
</feature>
<protein>
    <recommendedName>
        <fullName evidence="3">GRIP domain-containing protein</fullName>
    </recommendedName>
</protein>
<feature type="compositionally biased region" description="Low complexity" evidence="2">
    <location>
        <begin position="201"/>
        <end position="218"/>
    </location>
</feature>
<feature type="region of interest" description="Disordered" evidence="2">
    <location>
        <begin position="253"/>
        <end position="293"/>
    </location>
</feature>
<feature type="compositionally biased region" description="Basic and acidic residues" evidence="2">
    <location>
        <begin position="602"/>
        <end position="620"/>
    </location>
</feature>
<feature type="domain" description="GRIP" evidence="3">
    <location>
        <begin position="695"/>
        <end position="743"/>
    </location>
</feature>
<evidence type="ECO:0000259" key="3">
    <source>
        <dbReference type="PROSITE" id="PS50913"/>
    </source>
</evidence>
<evidence type="ECO:0000256" key="2">
    <source>
        <dbReference type="SAM" id="MobiDB-lite"/>
    </source>
</evidence>
<comment type="caution">
    <text evidence="4">The sequence shown here is derived from an EMBL/GenBank/DDBJ whole genome shotgun (WGS) entry which is preliminary data.</text>
</comment>
<reference evidence="4" key="1">
    <citation type="submission" date="2021-08" db="EMBL/GenBank/DDBJ databases">
        <authorList>
            <person name="Misof B."/>
            <person name="Oliver O."/>
            <person name="Podsiadlowski L."/>
            <person name="Donath A."/>
            <person name="Peters R."/>
            <person name="Mayer C."/>
            <person name="Rust J."/>
            <person name="Gunkel S."/>
            <person name="Lesny P."/>
            <person name="Martin S."/>
            <person name="Oeyen J.P."/>
            <person name="Petersen M."/>
            <person name="Panagiotis P."/>
            <person name="Wilbrandt J."/>
            <person name="Tanja T."/>
        </authorList>
    </citation>
    <scope>NUCLEOTIDE SEQUENCE</scope>
    <source>
        <strain evidence="4">GBR_01_08_01A</strain>
        <tissue evidence="4">Thorax + abdomen</tissue>
    </source>
</reference>
<feature type="compositionally biased region" description="Low complexity" evidence="2">
    <location>
        <begin position="173"/>
        <end position="182"/>
    </location>
</feature>
<organism evidence="4 5">
    <name type="scientific">Odynerus spinipes</name>
    <dbReference type="NCBI Taxonomy" id="1348599"/>
    <lineage>
        <taxon>Eukaryota</taxon>
        <taxon>Metazoa</taxon>
        <taxon>Ecdysozoa</taxon>
        <taxon>Arthropoda</taxon>
        <taxon>Hexapoda</taxon>
        <taxon>Insecta</taxon>
        <taxon>Pterygota</taxon>
        <taxon>Neoptera</taxon>
        <taxon>Endopterygota</taxon>
        <taxon>Hymenoptera</taxon>
        <taxon>Apocrita</taxon>
        <taxon>Aculeata</taxon>
        <taxon>Vespoidea</taxon>
        <taxon>Vespidae</taxon>
        <taxon>Eumeninae</taxon>
        <taxon>Odynerus</taxon>
    </lineage>
</organism>
<feature type="compositionally biased region" description="Polar residues" evidence="2">
    <location>
        <begin position="143"/>
        <end position="158"/>
    </location>
</feature>
<reference evidence="4" key="2">
    <citation type="journal article" date="2023" name="Commun. Biol.">
        <title>Intrasexual cuticular hydrocarbon dimorphism in a wasp sheds light on hydrocarbon biosynthesis genes in Hymenoptera.</title>
        <authorList>
            <person name="Moris V.C."/>
            <person name="Podsiadlowski L."/>
            <person name="Martin S."/>
            <person name="Oeyen J.P."/>
            <person name="Donath A."/>
            <person name="Petersen M."/>
            <person name="Wilbrandt J."/>
            <person name="Misof B."/>
            <person name="Liedtke D."/>
            <person name="Thamm M."/>
            <person name="Scheiner R."/>
            <person name="Schmitt T."/>
            <person name="Niehuis O."/>
        </authorList>
    </citation>
    <scope>NUCLEOTIDE SEQUENCE</scope>
    <source>
        <strain evidence="4">GBR_01_08_01A</strain>
    </source>
</reference>
<evidence type="ECO:0000313" key="4">
    <source>
        <dbReference type="EMBL" id="KAK2580860.1"/>
    </source>
</evidence>
<proteinExistence type="predicted"/>
<dbReference type="Proteomes" id="UP001258017">
    <property type="component" value="Unassembled WGS sequence"/>
</dbReference>
<feature type="compositionally biased region" description="Low complexity" evidence="2">
    <location>
        <begin position="92"/>
        <end position="111"/>
    </location>
</feature>
<gene>
    <name evidence="4" type="ORF">KPH14_005936</name>
</gene>
<feature type="compositionally biased region" description="Basic and acidic residues" evidence="2">
    <location>
        <begin position="452"/>
        <end position="463"/>
    </location>
</feature>
<feature type="coiled-coil region" evidence="1">
    <location>
        <begin position="346"/>
        <end position="387"/>
    </location>
</feature>
<feature type="compositionally biased region" description="Polar residues" evidence="2">
    <location>
        <begin position="255"/>
        <end position="270"/>
    </location>
</feature>
<feature type="region of interest" description="Disordered" evidence="2">
    <location>
        <begin position="602"/>
        <end position="623"/>
    </location>
</feature>
<feature type="region of interest" description="Disordered" evidence="2">
    <location>
        <begin position="141"/>
        <end position="231"/>
    </location>
</feature>
<feature type="region of interest" description="Disordered" evidence="2">
    <location>
        <begin position="86"/>
        <end position="127"/>
    </location>
</feature>
<dbReference type="Pfam" id="PF15290">
    <property type="entry name" value="Syntaphilin"/>
    <property type="match status" value="1"/>
</dbReference>
<name>A0AAD9RJH4_9HYME</name>
<evidence type="ECO:0000313" key="5">
    <source>
        <dbReference type="Proteomes" id="UP001258017"/>
    </source>
</evidence>
<dbReference type="InterPro" id="IPR028197">
    <property type="entry name" value="Syntaphilin/Syntabulin"/>
</dbReference>
<dbReference type="Pfam" id="PF01465">
    <property type="entry name" value="GRIP"/>
    <property type="match status" value="1"/>
</dbReference>
<dbReference type="EMBL" id="JAIFRP010000045">
    <property type="protein sequence ID" value="KAK2580860.1"/>
    <property type="molecule type" value="Genomic_DNA"/>
</dbReference>
<feature type="coiled-coil region" evidence="1">
    <location>
        <begin position="511"/>
        <end position="591"/>
    </location>
</feature>
<dbReference type="PROSITE" id="PS50913">
    <property type="entry name" value="GRIP"/>
    <property type="match status" value="1"/>
</dbReference>
<evidence type="ECO:0000256" key="1">
    <source>
        <dbReference type="SAM" id="Coils"/>
    </source>
</evidence>